<protein>
    <submittedName>
        <fullName evidence="1">DUF3318 domain-containing protein</fullName>
    </submittedName>
</protein>
<proteinExistence type="predicted"/>
<accession>A0A3B7MF79</accession>
<organism evidence="1 2">
    <name type="scientific">Thermosynechococcus sichuanensis E542</name>
    <dbReference type="NCBI Taxonomy" id="2016101"/>
    <lineage>
        <taxon>Bacteria</taxon>
        <taxon>Bacillati</taxon>
        <taxon>Cyanobacteriota</taxon>
        <taxon>Cyanophyceae</taxon>
        <taxon>Acaryochloridales</taxon>
        <taxon>Thermosynechococcaceae</taxon>
        <taxon>Thermosynechococcus</taxon>
        <taxon>Thermosynechococcus sichuanensis</taxon>
    </lineage>
</organism>
<keyword evidence="2" id="KW-1185">Reference proteome</keyword>
<sequence length="196" mass="21836">MTPEAEIRRLLDLMPASARMRCKLVSRPQQSQVLRYQPALPWGDRPIEINFRLWQHLDTPERDLLLLRAVAWFNTTGLIKLDLYQGLTVAGLLGTILQVLQADPVGIVVAGGLTTFAGLQVWQNTRGIPVEVAADRQALQLAQRRGYSEQEAAKALLAGISKVAELERRPVLDVTELIRCQNLRQLAGESEVKVPV</sequence>
<dbReference type="AlphaFoldDB" id="A0A3B7MF79"/>
<dbReference type="Proteomes" id="UP000261812">
    <property type="component" value="Chromosome"/>
</dbReference>
<gene>
    <name evidence="1" type="ORF">D3A95_07875</name>
</gene>
<reference evidence="2" key="1">
    <citation type="submission" date="2018-09" db="EMBL/GenBank/DDBJ databases">
        <title>Complete genome sequence of thermophilic cyanobacteria strain Thermosynechococcus elongatus PKUAC-SCTE542.</title>
        <authorList>
            <person name="Liang Y."/>
            <person name="Tang J."/>
            <person name="Daroch M."/>
        </authorList>
    </citation>
    <scope>NUCLEOTIDE SEQUENCE [LARGE SCALE GENOMIC DNA]</scope>
    <source>
        <strain evidence="2">E542</strain>
    </source>
</reference>
<evidence type="ECO:0000313" key="2">
    <source>
        <dbReference type="Proteomes" id="UP000261812"/>
    </source>
</evidence>
<dbReference type="RefSeq" id="WP_181494506.1">
    <property type="nucleotide sequence ID" value="NZ_CP032152.1"/>
</dbReference>
<dbReference type="InterPro" id="IPR021751">
    <property type="entry name" value="DUF3318"/>
</dbReference>
<evidence type="ECO:0000313" key="1">
    <source>
        <dbReference type="EMBL" id="AXY68054.1"/>
    </source>
</evidence>
<name>A0A3B7MF79_9CYAN</name>
<dbReference type="Pfam" id="PF11780">
    <property type="entry name" value="DUF3318"/>
    <property type="match status" value="1"/>
</dbReference>
<dbReference type="EMBL" id="CP032152">
    <property type="protein sequence ID" value="AXY68054.1"/>
    <property type="molecule type" value="Genomic_DNA"/>
</dbReference>
<dbReference type="KEGG" id="tsq:D3A95_07875"/>